<protein>
    <recommendedName>
        <fullName evidence="5 6">Large ribosomal subunit protein uL10</fullName>
    </recommendedName>
</protein>
<dbReference type="AlphaFoldDB" id="A0A0R1NN98"/>
<organism evidence="7 8">
    <name type="scientific">Lentilactobacillus kisonensis DSM 19906 = JCM 15041</name>
    <dbReference type="NCBI Taxonomy" id="1423766"/>
    <lineage>
        <taxon>Bacteria</taxon>
        <taxon>Bacillati</taxon>
        <taxon>Bacillota</taxon>
        <taxon>Bacilli</taxon>
        <taxon>Lactobacillales</taxon>
        <taxon>Lactobacillaceae</taxon>
        <taxon>Lentilactobacillus</taxon>
    </lineage>
</organism>
<dbReference type="EMBL" id="AZEB01000011">
    <property type="protein sequence ID" value="KRL21902.1"/>
    <property type="molecule type" value="Genomic_DNA"/>
</dbReference>
<sequence>MSWLAWGFFIKSQPKILGGEILSKETVAIKSKKVDEVTDLLKAASSIVVVDYRGLTVAEVTDLRKQLRDEGVKMEVIKNKILDRASVKAGFEGLKDTFNGPTAVAFSSEDPIAGPKIIHNFAKTNDALQMKGGVIDGEVASLDEITAYAALPSREELLSTLANILQAPVRNFAYGVKAIADKKQSDDGDAA</sequence>
<dbReference type="SUPFAM" id="SSF160369">
    <property type="entry name" value="Ribosomal protein L10-like"/>
    <property type="match status" value="1"/>
</dbReference>
<evidence type="ECO:0000256" key="1">
    <source>
        <dbReference type="ARBA" id="ARBA00008889"/>
    </source>
</evidence>
<keyword evidence="8" id="KW-1185">Reference proteome</keyword>
<dbReference type="CDD" id="cd05797">
    <property type="entry name" value="Ribosomal_L10"/>
    <property type="match status" value="1"/>
</dbReference>
<dbReference type="InterPro" id="IPR047865">
    <property type="entry name" value="Ribosomal_uL10_bac_type"/>
</dbReference>
<dbReference type="Pfam" id="PF00466">
    <property type="entry name" value="Ribosomal_L10"/>
    <property type="match status" value="1"/>
</dbReference>
<dbReference type="Gene3D" id="6.10.250.290">
    <property type="match status" value="1"/>
</dbReference>
<keyword evidence="6" id="KW-0699">rRNA-binding</keyword>
<evidence type="ECO:0000313" key="7">
    <source>
        <dbReference type="EMBL" id="KRL21902.1"/>
    </source>
</evidence>
<proteinExistence type="inferred from homology"/>
<dbReference type="GO" id="GO:1990904">
    <property type="term" value="C:ribonucleoprotein complex"/>
    <property type="evidence" value="ECO:0007669"/>
    <property type="project" value="UniProtKB-KW"/>
</dbReference>
<keyword evidence="3 6" id="KW-0687">Ribonucleoprotein</keyword>
<comment type="similarity">
    <text evidence="1 6">Belongs to the universal ribosomal protein uL10 family.</text>
</comment>
<dbReference type="InterPro" id="IPR043141">
    <property type="entry name" value="Ribosomal_uL10-like_sf"/>
</dbReference>
<dbReference type="PATRIC" id="fig|1423766.4.peg.472"/>
<evidence type="ECO:0000256" key="6">
    <source>
        <dbReference type="HAMAP-Rule" id="MF_00362"/>
    </source>
</evidence>
<comment type="subunit">
    <text evidence="4 6">Part of the ribosomal stalk of the 50S ribosomal subunit. The N-terminus interacts with L11 and the large rRNA to form the base of the stalk. The C-terminus forms an elongated spine to which L12 dimers bind in a sequential fashion forming a multimeric L10(L12)X complex.</text>
</comment>
<dbReference type="Proteomes" id="UP000051439">
    <property type="component" value="Unassembled WGS sequence"/>
</dbReference>
<comment type="caution">
    <text evidence="7">The sequence shown here is derived from an EMBL/GenBank/DDBJ whole genome shotgun (WGS) entry which is preliminary data.</text>
</comment>
<evidence type="ECO:0000256" key="2">
    <source>
        <dbReference type="ARBA" id="ARBA00022980"/>
    </source>
</evidence>
<dbReference type="PANTHER" id="PTHR11560">
    <property type="entry name" value="39S RIBOSOMAL PROTEIN L10, MITOCHONDRIAL"/>
    <property type="match status" value="1"/>
</dbReference>
<evidence type="ECO:0000256" key="5">
    <source>
        <dbReference type="ARBA" id="ARBA00035202"/>
    </source>
</evidence>
<reference evidence="7 8" key="1">
    <citation type="journal article" date="2015" name="Genome Announc.">
        <title>Expanding the biotechnology potential of lactobacilli through comparative genomics of 213 strains and associated genera.</title>
        <authorList>
            <person name="Sun Z."/>
            <person name="Harris H.M."/>
            <person name="McCann A."/>
            <person name="Guo C."/>
            <person name="Argimon S."/>
            <person name="Zhang W."/>
            <person name="Yang X."/>
            <person name="Jeffery I.B."/>
            <person name="Cooney J.C."/>
            <person name="Kagawa T.F."/>
            <person name="Liu W."/>
            <person name="Song Y."/>
            <person name="Salvetti E."/>
            <person name="Wrobel A."/>
            <person name="Rasinkangas P."/>
            <person name="Parkhill J."/>
            <person name="Rea M.C."/>
            <person name="O'Sullivan O."/>
            <person name="Ritari J."/>
            <person name="Douillard F.P."/>
            <person name="Paul Ross R."/>
            <person name="Yang R."/>
            <person name="Briner A.E."/>
            <person name="Felis G.E."/>
            <person name="de Vos W.M."/>
            <person name="Barrangou R."/>
            <person name="Klaenhammer T.R."/>
            <person name="Caufield P.W."/>
            <person name="Cui Y."/>
            <person name="Zhang H."/>
            <person name="O'Toole P.W."/>
        </authorList>
    </citation>
    <scope>NUCLEOTIDE SEQUENCE [LARGE SCALE GENOMIC DNA]</scope>
    <source>
        <strain evidence="7 8">DSM 19906</strain>
    </source>
</reference>
<keyword evidence="6" id="KW-0694">RNA-binding</keyword>
<name>A0A0R1NN98_9LACO</name>
<dbReference type="Gene3D" id="3.30.70.1730">
    <property type="match status" value="1"/>
</dbReference>
<dbReference type="GO" id="GO:0070180">
    <property type="term" value="F:large ribosomal subunit rRNA binding"/>
    <property type="evidence" value="ECO:0007669"/>
    <property type="project" value="UniProtKB-UniRule"/>
</dbReference>
<dbReference type="HAMAP" id="MF_00362">
    <property type="entry name" value="Ribosomal_uL10"/>
    <property type="match status" value="1"/>
</dbReference>
<dbReference type="InterPro" id="IPR022973">
    <property type="entry name" value="Ribosomal_uL10_bac"/>
</dbReference>
<evidence type="ECO:0000256" key="3">
    <source>
        <dbReference type="ARBA" id="ARBA00023274"/>
    </source>
</evidence>
<keyword evidence="2 6" id="KW-0689">Ribosomal protein</keyword>
<evidence type="ECO:0000256" key="4">
    <source>
        <dbReference type="ARBA" id="ARBA00026025"/>
    </source>
</evidence>
<dbReference type="InterPro" id="IPR001790">
    <property type="entry name" value="Ribosomal_uL10"/>
</dbReference>
<gene>
    <name evidence="6" type="primary">rplJ</name>
    <name evidence="7" type="ORF">FC98_GL000460</name>
</gene>
<dbReference type="GO" id="GO:0005840">
    <property type="term" value="C:ribosome"/>
    <property type="evidence" value="ECO:0007669"/>
    <property type="project" value="UniProtKB-KW"/>
</dbReference>
<dbReference type="GO" id="GO:0006412">
    <property type="term" value="P:translation"/>
    <property type="evidence" value="ECO:0007669"/>
    <property type="project" value="UniProtKB-UniRule"/>
</dbReference>
<comment type="function">
    <text evidence="6">Forms part of the ribosomal stalk, playing a central role in the interaction of the ribosome with GTP-bound translation factors.</text>
</comment>
<dbReference type="NCBIfam" id="NF000955">
    <property type="entry name" value="PRK00099.1-1"/>
    <property type="match status" value="1"/>
</dbReference>
<accession>A0A0R1NN98</accession>
<evidence type="ECO:0000313" key="8">
    <source>
        <dbReference type="Proteomes" id="UP000051439"/>
    </source>
</evidence>